<comment type="caution">
    <text evidence="1">The sequence shown here is derived from an EMBL/GenBank/DDBJ whole genome shotgun (WGS) entry which is preliminary data.</text>
</comment>
<dbReference type="RefSeq" id="WP_390231538.1">
    <property type="nucleotide sequence ID" value="NZ_JBHSCN010000017.1"/>
</dbReference>
<evidence type="ECO:0000313" key="2">
    <source>
        <dbReference type="Proteomes" id="UP001595900"/>
    </source>
</evidence>
<name>A0ABV8QBZ1_9MICO</name>
<evidence type="ECO:0008006" key="3">
    <source>
        <dbReference type="Google" id="ProtNLM"/>
    </source>
</evidence>
<evidence type="ECO:0000313" key="1">
    <source>
        <dbReference type="EMBL" id="MFC4244992.1"/>
    </source>
</evidence>
<gene>
    <name evidence="1" type="ORF">ACFOYW_16610</name>
</gene>
<keyword evidence="2" id="KW-1185">Reference proteome</keyword>
<dbReference type="EMBL" id="JBHSCN010000017">
    <property type="protein sequence ID" value="MFC4244992.1"/>
    <property type="molecule type" value="Genomic_DNA"/>
</dbReference>
<dbReference type="Proteomes" id="UP001595900">
    <property type="component" value="Unassembled WGS sequence"/>
</dbReference>
<proteinExistence type="predicted"/>
<organism evidence="1 2">
    <name type="scientific">Gryllotalpicola reticulitermitis</name>
    <dbReference type="NCBI Taxonomy" id="1184153"/>
    <lineage>
        <taxon>Bacteria</taxon>
        <taxon>Bacillati</taxon>
        <taxon>Actinomycetota</taxon>
        <taxon>Actinomycetes</taxon>
        <taxon>Micrococcales</taxon>
        <taxon>Microbacteriaceae</taxon>
        <taxon>Gryllotalpicola</taxon>
    </lineage>
</organism>
<reference evidence="2" key="1">
    <citation type="journal article" date="2019" name="Int. J. Syst. Evol. Microbiol.">
        <title>The Global Catalogue of Microorganisms (GCM) 10K type strain sequencing project: providing services to taxonomists for standard genome sequencing and annotation.</title>
        <authorList>
            <consortium name="The Broad Institute Genomics Platform"/>
            <consortium name="The Broad Institute Genome Sequencing Center for Infectious Disease"/>
            <person name="Wu L."/>
            <person name="Ma J."/>
        </authorList>
    </citation>
    <scope>NUCLEOTIDE SEQUENCE [LARGE SCALE GENOMIC DNA]</scope>
    <source>
        <strain evidence="2">CGMCC 1.10363</strain>
    </source>
</reference>
<accession>A0ABV8QBZ1</accession>
<protein>
    <recommendedName>
        <fullName evidence="3">Nuclear transport factor 2 family protein</fullName>
    </recommendedName>
</protein>
<sequence length="125" mass="14209">MSTDTDIYVDADDLPEEGARQHIADTLATLWRRQTGDDLDDIHHEYLQPLRGDAHGSVTGEDWNSKWSIGEAPFVARVLSRLFPGRTVTLTEIWDDDLGGGERNTYRDGTHICRETKDWVEQPLT</sequence>